<evidence type="ECO:0000256" key="1">
    <source>
        <dbReference type="SAM" id="MobiDB-lite"/>
    </source>
</evidence>
<comment type="caution">
    <text evidence="2">The sequence shown here is derived from an EMBL/GenBank/DDBJ whole genome shotgun (WGS) entry which is preliminary data.</text>
</comment>
<reference evidence="2" key="2">
    <citation type="submission" date="2020-09" db="EMBL/GenBank/DDBJ databases">
        <authorList>
            <person name="Sun Q."/>
            <person name="Zhou Y."/>
        </authorList>
    </citation>
    <scope>NUCLEOTIDE SEQUENCE</scope>
    <source>
        <strain evidence="2">CGMCC 1.3617</strain>
    </source>
</reference>
<keyword evidence="3" id="KW-1185">Reference proteome</keyword>
<feature type="region of interest" description="Disordered" evidence="1">
    <location>
        <begin position="1"/>
        <end position="47"/>
    </location>
</feature>
<name>A0A917KZK7_9PROT</name>
<dbReference type="AlphaFoldDB" id="A0A917KZK7"/>
<evidence type="ECO:0000313" key="2">
    <source>
        <dbReference type="EMBL" id="GGJ37655.1"/>
    </source>
</evidence>
<feature type="compositionally biased region" description="Low complexity" evidence="1">
    <location>
        <begin position="8"/>
        <end position="31"/>
    </location>
</feature>
<organism evidence="2 3">
    <name type="scientific">Neoroseomonas lacus</name>
    <dbReference type="NCBI Taxonomy" id="287609"/>
    <lineage>
        <taxon>Bacteria</taxon>
        <taxon>Pseudomonadati</taxon>
        <taxon>Pseudomonadota</taxon>
        <taxon>Alphaproteobacteria</taxon>
        <taxon>Acetobacterales</taxon>
        <taxon>Acetobacteraceae</taxon>
        <taxon>Neoroseomonas</taxon>
    </lineage>
</organism>
<evidence type="ECO:0000313" key="3">
    <source>
        <dbReference type="Proteomes" id="UP000661507"/>
    </source>
</evidence>
<accession>A0A917KZK7</accession>
<dbReference type="EMBL" id="BMKW01000015">
    <property type="protein sequence ID" value="GGJ37655.1"/>
    <property type="molecule type" value="Genomic_DNA"/>
</dbReference>
<sequence>MARRNSQTFTTGLSSGETGGSLQQAHVVGQHQHARGVPTSLIRHEQPMGARSNGLADLGQMAVHCVNVRFRQDKCRAYAPARAVRPNSQAEV</sequence>
<protein>
    <submittedName>
        <fullName evidence="2">Uncharacterized protein</fullName>
    </submittedName>
</protein>
<dbReference type="Proteomes" id="UP000661507">
    <property type="component" value="Unassembled WGS sequence"/>
</dbReference>
<reference evidence="2" key="1">
    <citation type="journal article" date="2014" name="Int. J. Syst. Evol. Microbiol.">
        <title>Complete genome sequence of Corynebacterium casei LMG S-19264T (=DSM 44701T), isolated from a smear-ripened cheese.</title>
        <authorList>
            <consortium name="US DOE Joint Genome Institute (JGI-PGF)"/>
            <person name="Walter F."/>
            <person name="Albersmeier A."/>
            <person name="Kalinowski J."/>
            <person name="Ruckert C."/>
        </authorList>
    </citation>
    <scope>NUCLEOTIDE SEQUENCE</scope>
    <source>
        <strain evidence="2">CGMCC 1.3617</strain>
    </source>
</reference>
<gene>
    <name evidence="2" type="ORF">GCM10011320_51630</name>
</gene>
<proteinExistence type="predicted"/>